<keyword evidence="6 9" id="KW-0472">Membrane</keyword>
<keyword evidence="4 9" id="KW-0812">Transmembrane</keyword>
<proteinExistence type="inferred from homology"/>
<keyword evidence="8" id="KW-0325">Glycoprotein</keyword>
<keyword evidence="3" id="KW-1003">Cell membrane</keyword>
<evidence type="ECO:0000256" key="5">
    <source>
        <dbReference type="ARBA" id="ARBA00022989"/>
    </source>
</evidence>
<dbReference type="EMBL" id="CAXLJM020000075">
    <property type="protein sequence ID" value="CAL8128877.1"/>
    <property type="molecule type" value="Genomic_DNA"/>
</dbReference>
<evidence type="ECO:0000256" key="6">
    <source>
        <dbReference type="ARBA" id="ARBA00023136"/>
    </source>
</evidence>
<evidence type="ECO:0000256" key="3">
    <source>
        <dbReference type="ARBA" id="ARBA00022475"/>
    </source>
</evidence>
<dbReference type="Gene3D" id="1.10.287.70">
    <property type="match status" value="1"/>
</dbReference>
<evidence type="ECO:0000313" key="11">
    <source>
        <dbReference type="EMBL" id="CAL8128877.1"/>
    </source>
</evidence>
<comment type="similarity">
    <text evidence="2">Belongs to the glutamate-gated ion channel (TC 1.A.10.1) family.</text>
</comment>
<dbReference type="SUPFAM" id="SSF53850">
    <property type="entry name" value="Periplasmic binding protein-like II"/>
    <property type="match status" value="1"/>
</dbReference>
<sequence>MSHFKTSHFNELYEPVSQLENQDDKVISALLHQQFPDYSLVIVQDNHSHNDESVRSILAPILHPSSSDCQCQLKTTYLIKISGADCRSAPVEFLPAAFHLNRRGYQQKIVIIMLNDFQSAVMSVVSNIISPVYIPITRKDEDFYIFKAESHFHRRLLLMKFPHNVKFKIAIGRERVRNVILVNTICFFCNSFGSPKLVEFPVKHSGIPMENFNYFPDLVNDLNGKCLEVSIPYVRSEIEADPPWLGMRNAKRGNWKNLFEDYLMVKFNFTYHMFVSTGADGKIGGGGTGTKLLNGSWTGVVADLISGRAQLGVAASNTNDRRCLTFVTSQPLKYFSPVVFIRPFSITPWLGIFFTAAMVLTLCYIASKVQRKTWVRPIIPLLVSTLLEQSNRSLPTTLGFRFILAIWLYFVMVMMTLYRSKLVTLLAFPITSEIPKTIEELVYSDYKIGFVKHGESAYGTLASSTDPVYVQLIKEMEIFTDDGLNCLNKAVNHKYGCIPYDFALFHLVVRNLSDYEESKIVFAPARTYNIYTGIGTEAKSIFKINFSKWLSYANSFHLPDVWEKMDMYKNVRLPNIRWWVNTNQVNKLRNFRNNNEDFVSGKPANLRMAHTAGLFYVLLMCLFLSVLVYVIEIAWDR</sequence>
<feature type="transmembrane region" description="Helical" evidence="9">
    <location>
        <begin position="613"/>
        <end position="635"/>
    </location>
</feature>
<keyword evidence="12" id="KW-1185">Reference proteome</keyword>
<evidence type="ECO:0000259" key="10">
    <source>
        <dbReference type="Pfam" id="PF00060"/>
    </source>
</evidence>
<dbReference type="InterPro" id="IPR001320">
    <property type="entry name" value="Iontro_rcpt_C"/>
</dbReference>
<dbReference type="PANTHER" id="PTHR42643:SF24">
    <property type="entry name" value="IONOTROPIC RECEPTOR 60A"/>
    <property type="match status" value="1"/>
</dbReference>
<organism evidence="11 12">
    <name type="scientific">Orchesella dallaii</name>
    <dbReference type="NCBI Taxonomy" id="48710"/>
    <lineage>
        <taxon>Eukaryota</taxon>
        <taxon>Metazoa</taxon>
        <taxon>Ecdysozoa</taxon>
        <taxon>Arthropoda</taxon>
        <taxon>Hexapoda</taxon>
        <taxon>Collembola</taxon>
        <taxon>Entomobryomorpha</taxon>
        <taxon>Entomobryoidea</taxon>
        <taxon>Orchesellidae</taxon>
        <taxon>Orchesellinae</taxon>
        <taxon>Orchesella</taxon>
    </lineage>
</organism>
<comment type="caution">
    <text evidence="11">The sequence shown here is derived from an EMBL/GenBank/DDBJ whole genome shotgun (WGS) entry which is preliminary data.</text>
</comment>
<feature type="transmembrane region" description="Helical" evidence="9">
    <location>
        <begin position="346"/>
        <end position="366"/>
    </location>
</feature>
<evidence type="ECO:0000256" key="4">
    <source>
        <dbReference type="ARBA" id="ARBA00022692"/>
    </source>
</evidence>
<dbReference type="Pfam" id="PF00060">
    <property type="entry name" value="Lig_chan"/>
    <property type="match status" value="1"/>
</dbReference>
<accession>A0ABP1RIM2</accession>
<evidence type="ECO:0000256" key="9">
    <source>
        <dbReference type="SAM" id="Phobius"/>
    </source>
</evidence>
<reference evidence="11 12" key="1">
    <citation type="submission" date="2024-08" db="EMBL/GenBank/DDBJ databases">
        <authorList>
            <person name="Cucini C."/>
            <person name="Frati F."/>
        </authorList>
    </citation>
    <scope>NUCLEOTIDE SEQUENCE [LARGE SCALE GENOMIC DNA]</scope>
</reference>
<keyword evidence="7" id="KW-0675">Receptor</keyword>
<comment type="subcellular location">
    <subcellularLocation>
        <location evidence="1">Cell membrane</location>
        <topology evidence="1">Multi-pass membrane protein</topology>
    </subcellularLocation>
</comment>
<evidence type="ECO:0000313" key="12">
    <source>
        <dbReference type="Proteomes" id="UP001642540"/>
    </source>
</evidence>
<dbReference type="InterPro" id="IPR052192">
    <property type="entry name" value="Insect_Ionotropic_Sensory_Rcpt"/>
</dbReference>
<feature type="transmembrane region" description="Helical" evidence="9">
    <location>
        <begin position="398"/>
        <end position="418"/>
    </location>
</feature>
<dbReference type="PANTHER" id="PTHR42643">
    <property type="entry name" value="IONOTROPIC RECEPTOR 20A-RELATED"/>
    <property type="match status" value="1"/>
</dbReference>
<feature type="domain" description="Ionotropic glutamate receptor C-terminal" evidence="10">
    <location>
        <begin position="375"/>
        <end position="620"/>
    </location>
</feature>
<evidence type="ECO:0000256" key="1">
    <source>
        <dbReference type="ARBA" id="ARBA00004651"/>
    </source>
</evidence>
<evidence type="ECO:0000256" key="7">
    <source>
        <dbReference type="ARBA" id="ARBA00023170"/>
    </source>
</evidence>
<protein>
    <recommendedName>
        <fullName evidence="10">Ionotropic glutamate receptor C-terminal domain-containing protein</fullName>
    </recommendedName>
</protein>
<evidence type="ECO:0000256" key="2">
    <source>
        <dbReference type="ARBA" id="ARBA00008685"/>
    </source>
</evidence>
<keyword evidence="5 9" id="KW-1133">Transmembrane helix</keyword>
<evidence type="ECO:0000256" key="8">
    <source>
        <dbReference type="ARBA" id="ARBA00023180"/>
    </source>
</evidence>
<dbReference type="Proteomes" id="UP001642540">
    <property type="component" value="Unassembled WGS sequence"/>
</dbReference>
<name>A0ABP1RIM2_9HEXA</name>
<gene>
    <name evidence="11" type="ORF">ODALV1_LOCUS22639</name>
</gene>